<organism evidence="1 2">
    <name type="scientific">Stigmatella aurantiaca (strain DW4/3-1)</name>
    <dbReference type="NCBI Taxonomy" id="378806"/>
    <lineage>
        <taxon>Bacteria</taxon>
        <taxon>Pseudomonadati</taxon>
        <taxon>Myxococcota</taxon>
        <taxon>Myxococcia</taxon>
        <taxon>Myxococcales</taxon>
        <taxon>Cystobacterineae</taxon>
        <taxon>Archangiaceae</taxon>
        <taxon>Stigmatella</taxon>
    </lineage>
</organism>
<gene>
    <name evidence="1" type="ORF">STIAU_0657</name>
</gene>
<accession>Q08T97</accession>
<reference evidence="1 2" key="1">
    <citation type="submission" date="2006-04" db="EMBL/GenBank/DDBJ databases">
        <authorList>
            <person name="Nierman W.C."/>
        </authorList>
    </citation>
    <scope>NUCLEOTIDE SEQUENCE [LARGE SCALE GENOMIC DNA]</scope>
    <source>
        <strain evidence="1 2">DW4/3-1</strain>
    </source>
</reference>
<dbReference type="Proteomes" id="UP000032702">
    <property type="component" value="Unassembled WGS sequence"/>
</dbReference>
<comment type="caution">
    <text evidence="1">The sequence shown here is derived from an EMBL/GenBank/DDBJ whole genome shotgun (WGS) entry which is preliminary data.</text>
</comment>
<proteinExistence type="predicted"/>
<evidence type="ECO:0000313" key="1">
    <source>
        <dbReference type="EMBL" id="EAU63700.1"/>
    </source>
</evidence>
<dbReference type="EMBL" id="AAMD01000150">
    <property type="protein sequence ID" value="EAU63700.1"/>
    <property type="molecule type" value="Genomic_DNA"/>
</dbReference>
<evidence type="ECO:0000313" key="2">
    <source>
        <dbReference type="Proteomes" id="UP000032702"/>
    </source>
</evidence>
<sequence length="34" mass="3564">MQPIGVFEKGLPTYSCTRAVSGPVMLASPAVARE</sequence>
<name>Q08T97_STIAD</name>
<dbReference type="AlphaFoldDB" id="Q08T97"/>
<protein>
    <submittedName>
        <fullName evidence="1">Uncharacterized protein</fullName>
    </submittedName>
</protein>